<proteinExistence type="predicted"/>
<reference evidence="2 3" key="1">
    <citation type="journal article" date="2015" name="Nature">
        <title>rRNA introns, odd ribosomes, and small enigmatic genomes across a large radiation of phyla.</title>
        <authorList>
            <person name="Brown C.T."/>
            <person name="Hug L.A."/>
            <person name="Thomas B.C."/>
            <person name="Sharon I."/>
            <person name="Castelle C.J."/>
            <person name="Singh A."/>
            <person name="Wilkins M.J."/>
            <person name="Williams K.H."/>
            <person name="Banfield J.F."/>
        </authorList>
    </citation>
    <scope>NUCLEOTIDE SEQUENCE [LARGE SCALE GENOMIC DNA]</scope>
</reference>
<keyword evidence="1" id="KW-0472">Membrane</keyword>
<feature type="transmembrane region" description="Helical" evidence="1">
    <location>
        <begin position="264"/>
        <end position="282"/>
    </location>
</feature>
<name>A0A0G0N7I1_9BACT</name>
<keyword evidence="1" id="KW-1133">Transmembrane helix</keyword>
<evidence type="ECO:0000313" key="2">
    <source>
        <dbReference type="EMBL" id="KKR12089.1"/>
    </source>
</evidence>
<feature type="transmembrane region" description="Helical" evidence="1">
    <location>
        <begin position="200"/>
        <end position="225"/>
    </location>
</feature>
<dbReference type="STRING" id="1619013.UT41_C0003G0016"/>
<feature type="transmembrane region" description="Helical" evidence="1">
    <location>
        <begin position="87"/>
        <end position="112"/>
    </location>
</feature>
<dbReference type="Proteomes" id="UP000034665">
    <property type="component" value="Unassembled WGS sequence"/>
</dbReference>
<dbReference type="InterPro" id="IPR045782">
    <property type="entry name" value="TrbL_3"/>
</dbReference>
<protein>
    <recommendedName>
        <fullName evidence="4">TrbL/VirB6 plasmid conjugal transfer protein</fullName>
    </recommendedName>
</protein>
<dbReference type="EMBL" id="LBWR01000003">
    <property type="protein sequence ID" value="KKR12089.1"/>
    <property type="molecule type" value="Genomic_DNA"/>
</dbReference>
<accession>A0A0G0N7I1</accession>
<dbReference type="Pfam" id="PF19590">
    <property type="entry name" value="TrbL_3"/>
    <property type="match status" value="1"/>
</dbReference>
<comment type="caution">
    <text evidence="2">The sequence shown here is derived from an EMBL/GenBank/DDBJ whole genome shotgun (WGS) entry which is preliminary data.</text>
</comment>
<feature type="transmembrane region" description="Helical" evidence="1">
    <location>
        <begin position="315"/>
        <end position="338"/>
    </location>
</feature>
<sequence>MQSIYKKFISVGLLAVLFEFALTTKAHAGFFDLTSLSTNVVTKLVLVLLTLLTALAQKIFMAGGWMIEVAMRLNNNILDPESNAFLFNGWTVFVNVADLALVVALIIIAFATMLNSQTYGMQKALPRLIVIALLVNFSLVIPGVFLDMSGMATEFFANQSGLTGDNISSALASAFDISGLLSTSGVGGQGAMDKFGTAMLMILISGAFVVIFTLIASVIMLTIAAMMFVRFFILTFLLTLTPIIFVAWIFPGTKKHWDKWWNDFVRWTMFPPVMIFFMWLSLTSLSALKGNEEAPAVGTAAAVFGDGLAPSMTGAIIQMVIAVMLMIMSLIAANSISISGAKGGKDMMGSMTGWGQGKIQGWGKGARGAAVGAAAGTAAYGRRESLRLKNRGVTALSSKVGLADRAERLRKMEGEGGVKGWAAGKLGRAGGAISEGQKAAVKKAFDESFGKMSDDDLALRYSTMSRDEKVFAMDRLVKANKVDKINETVLERDIETMGPAFAQYGDGKAHGKMEKAAGKSAAMVKASKAKKAAIANMPAGATTSAEVEAAQRELDEAMTKFYEGFTSAKDYADMPESAYTGDSEFAQEARKRMVAEFPGAIAKVAGKMKDKEKMAKFASEIRAVHEESQKEAMALLKEVSVASGVENIEGMDMKEAYEAIKKNANAMTMERLKAHDYKKMINRNKSFENSMASRLFESGA</sequence>
<gene>
    <name evidence="2" type="ORF">UT41_C0003G0016</name>
</gene>
<feature type="transmembrane region" description="Helical" evidence="1">
    <location>
        <begin position="124"/>
        <end position="146"/>
    </location>
</feature>
<feature type="transmembrane region" description="Helical" evidence="1">
    <location>
        <begin position="44"/>
        <end position="67"/>
    </location>
</feature>
<organism evidence="2 3">
    <name type="scientific">Candidatus Wolfebacteria bacterium GW2011_GWC2_39_22</name>
    <dbReference type="NCBI Taxonomy" id="1619013"/>
    <lineage>
        <taxon>Bacteria</taxon>
        <taxon>Candidatus Wolfeibacteriota</taxon>
    </lineage>
</organism>
<evidence type="ECO:0000313" key="3">
    <source>
        <dbReference type="Proteomes" id="UP000034665"/>
    </source>
</evidence>
<dbReference type="AlphaFoldDB" id="A0A0G0N7I1"/>
<evidence type="ECO:0000256" key="1">
    <source>
        <dbReference type="SAM" id="Phobius"/>
    </source>
</evidence>
<evidence type="ECO:0008006" key="4">
    <source>
        <dbReference type="Google" id="ProtNLM"/>
    </source>
</evidence>
<keyword evidence="1" id="KW-0812">Transmembrane</keyword>
<feature type="transmembrane region" description="Helical" evidence="1">
    <location>
        <begin position="231"/>
        <end position="252"/>
    </location>
</feature>